<dbReference type="InterPro" id="IPR036770">
    <property type="entry name" value="Ankyrin_rpt-contain_sf"/>
</dbReference>
<dbReference type="PANTHER" id="PTHR24198:SF165">
    <property type="entry name" value="ANKYRIN REPEAT-CONTAINING PROTEIN-RELATED"/>
    <property type="match status" value="1"/>
</dbReference>
<dbReference type="Pfam" id="PF13637">
    <property type="entry name" value="Ank_4"/>
    <property type="match status" value="1"/>
</dbReference>
<dbReference type="EMBL" id="JAACJN010000006">
    <property type="protein sequence ID" value="KAF5392211.1"/>
    <property type="molecule type" value="Genomic_DNA"/>
</dbReference>
<name>A0A8H5MFW0_9AGAR</name>
<feature type="repeat" description="ANK" evidence="3">
    <location>
        <begin position="349"/>
        <end position="382"/>
    </location>
</feature>
<reference evidence="5 6" key="1">
    <citation type="journal article" date="2020" name="ISME J.">
        <title>Uncovering the hidden diversity of litter-decomposition mechanisms in mushroom-forming fungi.</title>
        <authorList>
            <person name="Floudas D."/>
            <person name="Bentzer J."/>
            <person name="Ahren D."/>
            <person name="Johansson T."/>
            <person name="Persson P."/>
            <person name="Tunlid A."/>
        </authorList>
    </citation>
    <scope>NUCLEOTIDE SEQUENCE [LARGE SCALE GENOMIC DNA]</scope>
    <source>
        <strain evidence="5 6">CBS 406.79</strain>
    </source>
</reference>
<dbReference type="PANTHER" id="PTHR24198">
    <property type="entry name" value="ANKYRIN REPEAT AND PROTEIN KINASE DOMAIN-CONTAINING PROTEIN"/>
    <property type="match status" value="1"/>
</dbReference>
<gene>
    <name evidence="5" type="ORF">D9757_001431</name>
</gene>
<accession>A0A8H5MFW0</accession>
<evidence type="ECO:0008006" key="7">
    <source>
        <dbReference type="Google" id="ProtNLM"/>
    </source>
</evidence>
<dbReference type="AlphaFoldDB" id="A0A8H5MFW0"/>
<dbReference type="PROSITE" id="PS50297">
    <property type="entry name" value="ANK_REP_REGION"/>
    <property type="match status" value="1"/>
</dbReference>
<dbReference type="Gene3D" id="1.25.40.20">
    <property type="entry name" value="Ankyrin repeat-containing domain"/>
    <property type="match status" value="2"/>
</dbReference>
<feature type="region of interest" description="Disordered" evidence="4">
    <location>
        <begin position="611"/>
        <end position="640"/>
    </location>
</feature>
<organism evidence="5 6">
    <name type="scientific">Collybiopsis confluens</name>
    <dbReference type="NCBI Taxonomy" id="2823264"/>
    <lineage>
        <taxon>Eukaryota</taxon>
        <taxon>Fungi</taxon>
        <taxon>Dikarya</taxon>
        <taxon>Basidiomycota</taxon>
        <taxon>Agaricomycotina</taxon>
        <taxon>Agaricomycetes</taxon>
        <taxon>Agaricomycetidae</taxon>
        <taxon>Agaricales</taxon>
        <taxon>Marasmiineae</taxon>
        <taxon>Omphalotaceae</taxon>
        <taxon>Collybiopsis</taxon>
    </lineage>
</organism>
<keyword evidence="2 3" id="KW-0040">ANK repeat</keyword>
<dbReference type="Pfam" id="PF12796">
    <property type="entry name" value="Ank_2"/>
    <property type="match status" value="1"/>
</dbReference>
<feature type="repeat" description="ANK" evidence="3">
    <location>
        <begin position="136"/>
        <end position="168"/>
    </location>
</feature>
<dbReference type="Proteomes" id="UP000518752">
    <property type="component" value="Unassembled WGS sequence"/>
</dbReference>
<sequence>MTASYDSSLSADKCELHAWALEGNSEGVQSSINAGANANDIDASGRSAVMCAIAGVHWTDISVAHDEKFMTPSRLQAIDTLIRQPDVSLFTLNAPQHAFNDATPLGMATWLNMDEAVRILLENTLGSVAVDGTDMHGSTPLMYAARDGLFAIAKLLLEHGARPDLRALNHRTAIQYALTQPRVLYLCETMLRRHRIHEWKAESEDFLQQTVSSFSVLKTLEAPSSSLFTSDSLLKTTCAILQHIRSNDTQALCSTLFSSYDAPLVNNWDRNGWSPIHHAASMPEPSIRVLDTLYCAGADVALFSEHEHYTALHCFAFSDHGKSSPQTLHKYASRLIHDLRAPLSARDKNGDTCIHIAASHGHSIEILQILLNFDPSHSVRDLCNAKGLTAWEAAKPQFRLAFGDAELLRPESSLSTHTLRPAQGQYSIQSYMEESPVSPLHWRISFSLGDFDVSAASHQLIDYLRISSPSLRQGNDVWHIKYLESLMVEMNQLHLVIIDHLRARATEASNVLKEMEDEAHDVTTFFDSVTYSVNAKLREQGLEPWAHSRVSEDSDLTCVSSGTKSATPSIIISDEEGAVSSSSSIRTKTTPSTKSRFVAWIKRKSSASAISKVANPLSSPPKKNARRLGPASSESLNGVEPSSVNATLLNSGITFRVVGKDLEDVQDTLVSNKQLLDSASRSISRVDRILKRALKARKTMIENLQSNAENDPFTHGSSTSLSTKASFASIISVSTITSQLSLGGESSNGILAENDDEDTRAIRRHLLRKIEARHIGMLDEIEKTALWLKAVRDIVNGVKRRTYV</sequence>
<dbReference type="PROSITE" id="PS50088">
    <property type="entry name" value="ANK_REPEAT"/>
    <property type="match status" value="3"/>
</dbReference>
<protein>
    <recommendedName>
        <fullName evidence="7">Ankyrin</fullName>
    </recommendedName>
</protein>
<feature type="repeat" description="ANK" evidence="3">
    <location>
        <begin position="271"/>
        <end position="305"/>
    </location>
</feature>
<evidence type="ECO:0000256" key="3">
    <source>
        <dbReference type="PROSITE-ProRule" id="PRU00023"/>
    </source>
</evidence>
<proteinExistence type="predicted"/>
<evidence type="ECO:0000256" key="4">
    <source>
        <dbReference type="SAM" id="MobiDB-lite"/>
    </source>
</evidence>
<dbReference type="SMART" id="SM00248">
    <property type="entry name" value="ANK"/>
    <property type="match status" value="4"/>
</dbReference>
<evidence type="ECO:0000313" key="5">
    <source>
        <dbReference type="EMBL" id="KAF5392211.1"/>
    </source>
</evidence>
<evidence type="ECO:0000256" key="1">
    <source>
        <dbReference type="ARBA" id="ARBA00022737"/>
    </source>
</evidence>
<comment type="caution">
    <text evidence="5">The sequence shown here is derived from an EMBL/GenBank/DDBJ whole genome shotgun (WGS) entry which is preliminary data.</text>
</comment>
<dbReference type="OrthoDB" id="539213at2759"/>
<dbReference type="SUPFAM" id="SSF48403">
    <property type="entry name" value="Ankyrin repeat"/>
    <property type="match status" value="2"/>
</dbReference>
<keyword evidence="1" id="KW-0677">Repeat</keyword>
<evidence type="ECO:0000256" key="2">
    <source>
        <dbReference type="ARBA" id="ARBA00023043"/>
    </source>
</evidence>
<evidence type="ECO:0000313" key="6">
    <source>
        <dbReference type="Proteomes" id="UP000518752"/>
    </source>
</evidence>
<keyword evidence="6" id="KW-1185">Reference proteome</keyword>
<dbReference type="InterPro" id="IPR002110">
    <property type="entry name" value="Ankyrin_rpt"/>
</dbReference>